<gene>
    <name evidence="1" type="ORF">UFOVP354_30</name>
</gene>
<dbReference type="EMBL" id="LR796368">
    <property type="protein sequence ID" value="CAB4139781.1"/>
    <property type="molecule type" value="Genomic_DNA"/>
</dbReference>
<accession>A0A6J5M0L2</accession>
<proteinExistence type="predicted"/>
<protein>
    <submittedName>
        <fullName evidence="1">Uncharacterized protein</fullName>
    </submittedName>
</protein>
<evidence type="ECO:0000313" key="1">
    <source>
        <dbReference type="EMBL" id="CAB4139781.1"/>
    </source>
</evidence>
<name>A0A6J5M0L2_9CAUD</name>
<organism evidence="1">
    <name type="scientific">uncultured Caudovirales phage</name>
    <dbReference type="NCBI Taxonomy" id="2100421"/>
    <lineage>
        <taxon>Viruses</taxon>
        <taxon>Duplodnaviria</taxon>
        <taxon>Heunggongvirae</taxon>
        <taxon>Uroviricota</taxon>
        <taxon>Caudoviricetes</taxon>
        <taxon>Peduoviridae</taxon>
        <taxon>Maltschvirus</taxon>
        <taxon>Maltschvirus maltsch</taxon>
    </lineage>
</organism>
<reference evidence="1" key="1">
    <citation type="submission" date="2020-04" db="EMBL/GenBank/DDBJ databases">
        <authorList>
            <person name="Chiriac C."/>
            <person name="Salcher M."/>
            <person name="Ghai R."/>
            <person name="Kavagutti S V."/>
        </authorList>
    </citation>
    <scope>NUCLEOTIDE SEQUENCE</scope>
</reference>
<sequence length="128" mass="14667">MFIRNHTEDDYPLFVEWWESWGWQPIPYMFLPKNSVVVCDDEGNPVCAVFLYLTDTPIIWAENYISCKKSKDRKICIEEMTKSIGLKAKELGGVAVMSTLKSAAMGRRLEKSGFQKTDSNMTNYILGV</sequence>